<accession>A0A1H4CR13</accession>
<organism evidence="3 4">
    <name type="scientific">Desulfuromusa kysingii</name>
    <dbReference type="NCBI Taxonomy" id="37625"/>
    <lineage>
        <taxon>Bacteria</taxon>
        <taxon>Pseudomonadati</taxon>
        <taxon>Thermodesulfobacteriota</taxon>
        <taxon>Desulfuromonadia</taxon>
        <taxon>Desulfuromonadales</taxon>
        <taxon>Geopsychrobacteraceae</taxon>
        <taxon>Desulfuromusa</taxon>
    </lineage>
</organism>
<dbReference type="SUPFAM" id="SSF47090">
    <property type="entry name" value="PGBD-like"/>
    <property type="match status" value="1"/>
</dbReference>
<dbReference type="Proteomes" id="UP000199409">
    <property type="component" value="Unassembled WGS sequence"/>
</dbReference>
<dbReference type="Gene3D" id="3.40.50.300">
    <property type="entry name" value="P-loop containing nucleotide triphosphate hydrolases"/>
    <property type="match status" value="1"/>
</dbReference>
<dbReference type="InterPro" id="IPR048809">
    <property type="entry name" value="GspA_C39-like"/>
</dbReference>
<protein>
    <submittedName>
        <fullName evidence="3">General secretion pathway protein A</fullName>
    </submittedName>
</protein>
<dbReference type="SUPFAM" id="SSF52540">
    <property type="entry name" value="P-loop containing nucleoside triphosphate hydrolases"/>
    <property type="match status" value="1"/>
</dbReference>
<keyword evidence="4" id="KW-1185">Reference proteome</keyword>
<feature type="domain" description="AAA+ ATPase" evidence="2">
    <location>
        <begin position="42"/>
        <end position="195"/>
    </location>
</feature>
<dbReference type="STRING" id="37625.SAMN05660420_02678"/>
<evidence type="ECO:0000256" key="1">
    <source>
        <dbReference type="SAM" id="Phobius"/>
    </source>
</evidence>
<feature type="transmembrane region" description="Helical" evidence="1">
    <location>
        <begin position="277"/>
        <end position="296"/>
    </location>
</feature>
<gene>
    <name evidence="3" type="ORF">SAMN05660420_02678</name>
</gene>
<keyword evidence="1" id="KW-1133">Transmembrane helix</keyword>
<dbReference type="Pfam" id="PF13401">
    <property type="entry name" value="AAA_22"/>
    <property type="match status" value="1"/>
</dbReference>
<dbReference type="InterPro" id="IPR036365">
    <property type="entry name" value="PGBD-like_sf"/>
</dbReference>
<dbReference type="RefSeq" id="WP_175498396.1">
    <property type="nucleotide sequence ID" value="NZ_FNQN01000008.1"/>
</dbReference>
<keyword evidence="1" id="KW-0472">Membrane</keyword>
<dbReference type="EMBL" id="FNQN01000008">
    <property type="protein sequence ID" value="SEA62823.1"/>
    <property type="molecule type" value="Genomic_DNA"/>
</dbReference>
<evidence type="ECO:0000313" key="4">
    <source>
        <dbReference type="Proteomes" id="UP000199409"/>
    </source>
</evidence>
<dbReference type="CDD" id="cd00009">
    <property type="entry name" value="AAA"/>
    <property type="match status" value="1"/>
</dbReference>
<dbReference type="Gene3D" id="3.90.70.10">
    <property type="entry name" value="Cysteine proteinases"/>
    <property type="match status" value="1"/>
</dbReference>
<dbReference type="InterPro" id="IPR003593">
    <property type="entry name" value="AAA+_ATPase"/>
</dbReference>
<name>A0A1H4CR13_9BACT</name>
<dbReference type="SMART" id="SM00382">
    <property type="entry name" value="AAA"/>
    <property type="match status" value="1"/>
</dbReference>
<dbReference type="InterPro" id="IPR027417">
    <property type="entry name" value="P-loop_NTPase"/>
</dbReference>
<dbReference type="GO" id="GO:0016887">
    <property type="term" value="F:ATP hydrolysis activity"/>
    <property type="evidence" value="ECO:0007669"/>
    <property type="project" value="InterPro"/>
</dbReference>
<sequence>MYAEYFGLNEKPFSIAPDPRYLYMSKSHQEALAYLLYGLQTEGGFVLLTGEIGTGKTTVCKSMFEQAPDEISFAFIINPKVTALELLQTICDELLIKRAAEASKKDLIDLINQHLLQANEQGKKTVIVIDEAQNLATEVLEQLRLLTNLETSRHKLLQIILLGQPELRDLIRKPELRQLSQRITARYHLGPLNREDTAIYILHRISIAGGERALFTDGAIQQVYKITGGVPRLINLLCDRALLGAYTELQDRVTPAVVKQANKETFDLRLKGAKGRWLIAAGLFLVILVVSALLSMQISESPTPKLASATIEEQSPATEPVLPEPLPSAPPIVEPRQEPQQLTLPALWPESLGFGNSFDNAFKDLAALWLLDYSDVQNEACNFAASNGLRCLKKSGSLESLQNLNRPAILTLYDNDGLPFYTLLATADGDEALFILAGQQIALQTDVLENRWFGEYFLLWQPPAGYSGLLYPGQSSPLINWLASSLAQQGLYQPTGTEEKLEGALLGALKRYQFTSDLVPDGVLGAQTIIQINRSNNIPGPRLYSGGVD</sequence>
<reference evidence="3 4" key="1">
    <citation type="submission" date="2016-10" db="EMBL/GenBank/DDBJ databases">
        <authorList>
            <person name="de Groot N.N."/>
        </authorList>
    </citation>
    <scope>NUCLEOTIDE SEQUENCE [LARGE SCALE GENOMIC DNA]</scope>
    <source>
        <strain evidence="3 4">DSM 7343</strain>
    </source>
</reference>
<keyword evidence="1" id="KW-0812">Transmembrane</keyword>
<proteinExistence type="predicted"/>
<evidence type="ECO:0000313" key="3">
    <source>
        <dbReference type="EMBL" id="SEA62823.1"/>
    </source>
</evidence>
<dbReference type="Pfam" id="PF21327">
    <property type="entry name" value="GspA_C39-like"/>
    <property type="match status" value="1"/>
</dbReference>
<dbReference type="PANTHER" id="PTHR35894:SF1">
    <property type="entry name" value="PHOSPHORIBULOKINASE _ URIDINE KINASE FAMILY"/>
    <property type="match status" value="1"/>
</dbReference>
<dbReference type="InterPro" id="IPR049945">
    <property type="entry name" value="AAA_22"/>
</dbReference>
<dbReference type="AlphaFoldDB" id="A0A1H4CR13"/>
<dbReference type="InterPro" id="IPR052026">
    <property type="entry name" value="ExeA_AAA_ATPase_DNA-bind"/>
</dbReference>
<dbReference type="PANTHER" id="PTHR35894">
    <property type="entry name" value="GENERAL SECRETION PATHWAY PROTEIN A-RELATED"/>
    <property type="match status" value="1"/>
</dbReference>
<evidence type="ECO:0000259" key="2">
    <source>
        <dbReference type="SMART" id="SM00382"/>
    </source>
</evidence>